<feature type="chain" id="PRO_5018083915" evidence="2">
    <location>
        <begin position="19"/>
        <end position="251"/>
    </location>
</feature>
<evidence type="ECO:0000313" key="4">
    <source>
        <dbReference type="Proteomes" id="UP000272025"/>
    </source>
</evidence>
<keyword evidence="2" id="KW-0732">Signal</keyword>
<sequence length="251" mass="25832">MVALHLIVVLFPVGLLAGLIPVAPRQEEAPGLADNCTITTTLPPVTLTSYAPTSTAGEDQGGSGGGTLVYTTCLPTLGPDGPGLHTYTITYPCPSGPENPCHTPAPTDCPPGFTTTVKVCEVCGPKPHTLTLTVPVITASVPHNAPVVTKTSTSEVYGHDGHGEHGGGSHTVSVKPVSSTHPGEHEGLEEGHHHHQDECEHHDGSEACHSPDETGHVAPEPSSDVVEASAVMFKVADVGALLSMVLMVLLV</sequence>
<evidence type="ECO:0000256" key="2">
    <source>
        <dbReference type="SAM" id="SignalP"/>
    </source>
</evidence>
<organism evidence="3 4">
    <name type="scientific">Sodiomyces alkalinus (strain CBS 110278 / VKM F-3762 / F11)</name>
    <name type="common">Alkaliphilic filamentous fungus</name>
    <dbReference type="NCBI Taxonomy" id="1314773"/>
    <lineage>
        <taxon>Eukaryota</taxon>
        <taxon>Fungi</taxon>
        <taxon>Dikarya</taxon>
        <taxon>Ascomycota</taxon>
        <taxon>Pezizomycotina</taxon>
        <taxon>Sordariomycetes</taxon>
        <taxon>Hypocreomycetidae</taxon>
        <taxon>Glomerellales</taxon>
        <taxon>Plectosphaerellaceae</taxon>
        <taxon>Sodiomyces</taxon>
    </lineage>
</organism>
<feature type="compositionally biased region" description="Basic and acidic residues" evidence="1">
    <location>
        <begin position="182"/>
        <end position="215"/>
    </location>
</feature>
<dbReference type="RefSeq" id="XP_028471605.1">
    <property type="nucleotide sequence ID" value="XM_028613370.1"/>
</dbReference>
<feature type="region of interest" description="Disordered" evidence="1">
    <location>
        <begin position="152"/>
        <end position="222"/>
    </location>
</feature>
<gene>
    <name evidence="3" type="ORF">SODALDRAFT_348429</name>
</gene>
<dbReference type="OrthoDB" id="5098460at2759"/>
<dbReference type="Proteomes" id="UP000272025">
    <property type="component" value="Unassembled WGS sequence"/>
</dbReference>
<protein>
    <submittedName>
        <fullName evidence="3">Uncharacterized protein</fullName>
    </submittedName>
</protein>
<keyword evidence="4" id="KW-1185">Reference proteome</keyword>
<feature type="compositionally biased region" description="Basic and acidic residues" evidence="1">
    <location>
        <begin position="157"/>
        <end position="167"/>
    </location>
</feature>
<reference evidence="3 4" key="1">
    <citation type="journal article" date="2018" name="Mol. Ecol.">
        <title>The obligate alkalophilic soda-lake fungus Sodiomyces alkalinus has shifted to a protein diet.</title>
        <authorList>
            <person name="Grum-Grzhimaylo A.A."/>
            <person name="Falkoski D.L."/>
            <person name="van den Heuvel J."/>
            <person name="Valero-Jimenez C.A."/>
            <person name="Min B."/>
            <person name="Choi I.G."/>
            <person name="Lipzen A."/>
            <person name="Daum C.G."/>
            <person name="Aanen D.K."/>
            <person name="Tsang A."/>
            <person name="Henrissat B."/>
            <person name="Bilanenko E.N."/>
            <person name="de Vries R.P."/>
            <person name="van Kan J.A.L."/>
            <person name="Grigoriev I.V."/>
            <person name="Debets A.J.M."/>
        </authorList>
    </citation>
    <scope>NUCLEOTIDE SEQUENCE [LARGE SCALE GENOMIC DNA]</scope>
    <source>
        <strain evidence="3 4">F11</strain>
    </source>
</reference>
<dbReference type="GeneID" id="39581848"/>
<name>A0A3N2QAM0_SODAK</name>
<proteinExistence type="predicted"/>
<dbReference type="EMBL" id="ML119051">
    <property type="protein sequence ID" value="ROT43799.1"/>
    <property type="molecule type" value="Genomic_DNA"/>
</dbReference>
<evidence type="ECO:0000256" key="1">
    <source>
        <dbReference type="SAM" id="MobiDB-lite"/>
    </source>
</evidence>
<evidence type="ECO:0000313" key="3">
    <source>
        <dbReference type="EMBL" id="ROT43799.1"/>
    </source>
</evidence>
<dbReference type="AlphaFoldDB" id="A0A3N2QAM0"/>
<dbReference type="STRING" id="1314773.A0A3N2QAM0"/>
<accession>A0A3N2QAM0</accession>
<feature type="signal peptide" evidence="2">
    <location>
        <begin position="1"/>
        <end position="18"/>
    </location>
</feature>